<evidence type="ECO:0000313" key="6">
    <source>
        <dbReference type="Proteomes" id="UP000003597"/>
    </source>
</evidence>
<dbReference type="PANTHER" id="PTHR11104:SF0">
    <property type="entry name" value="SPBETA PROPHAGE-DERIVED AMINOGLYCOSIDE N(3')-ACETYLTRANSFERASE-LIKE PROTEIN YOKD"/>
    <property type="match status" value="1"/>
</dbReference>
<keyword evidence="3 4" id="KW-0012">Acyltransferase</keyword>
<comment type="catalytic activity">
    <reaction evidence="4">
        <text>a 2-deoxystreptamine antibiotic + acetyl-CoA = an N(3)-acetyl-2-deoxystreptamine antibiotic + CoA + H(+)</text>
        <dbReference type="Rhea" id="RHEA:12665"/>
        <dbReference type="ChEBI" id="CHEBI:15378"/>
        <dbReference type="ChEBI" id="CHEBI:57287"/>
        <dbReference type="ChEBI" id="CHEBI:57288"/>
        <dbReference type="ChEBI" id="CHEBI:57921"/>
        <dbReference type="ChEBI" id="CHEBI:77452"/>
        <dbReference type="EC" id="2.3.1.81"/>
    </reaction>
</comment>
<reference evidence="5 6" key="1">
    <citation type="submission" date="2011-08" db="EMBL/GenBank/DDBJ databases">
        <authorList>
            <person name="Weinstock G."/>
            <person name="Sodergren E."/>
            <person name="Clifton S."/>
            <person name="Fulton L."/>
            <person name="Fulton B."/>
            <person name="Courtney L."/>
            <person name="Fronick C."/>
            <person name="Harrison M."/>
            <person name="Strong C."/>
            <person name="Farmer C."/>
            <person name="Delahaunty K."/>
            <person name="Markovic C."/>
            <person name="Hall O."/>
            <person name="Minx P."/>
            <person name="Tomlinson C."/>
            <person name="Mitreva M."/>
            <person name="Hou S."/>
            <person name="Chen J."/>
            <person name="Wollam A."/>
            <person name="Pepin K.H."/>
            <person name="Johnson M."/>
            <person name="Bhonagiri V."/>
            <person name="Zhang X."/>
            <person name="Suruliraj S."/>
            <person name="Warren W."/>
            <person name="Chinwalla A."/>
            <person name="Mardis E.R."/>
            <person name="Wilson R.K."/>
        </authorList>
    </citation>
    <scope>NUCLEOTIDE SEQUENCE [LARGE SCALE GENOMIC DNA]</scope>
    <source>
        <strain evidence="5 6">ATCC 33091</strain>
    </source>
</reference>
<evidence type="ECO:0000256" key="2">
    <source>
        <dbReference type="ARBA" id="ARBA00022679"/>
    </source>
</evidence>
<dbReference type="Proteomes" id="UP000003597">
    <property type="component" value="Unassembled WGS sequence"/>
</dbReference>
<evidence type="ECO:0000256" key="3">
    <source>
        <dbReference type="ARBA" id="ARBA00023315"/>
    </source>
</evidence>
<evidence type="ECO:0000256" key="4">
    <source>
        <dbReference type="RuleBase" id="RU365031"/>
    </source>
</evidence>
<dbReference type="EMBL" id="AGCN01000001">
    <property type="protein sequence ID" value="EHN62814.1"/>
    <property type="molecule type" value="Genomic_DNA"/>
</dbReference>
<evidence type="ECO:0000256" key="1">
    <source>
        <dbReference type="ARBA" id="ARBA00006383"/>
    </source>
</evidence>
<dbReference type="EC" id="2.3.1.-" evidence="4"/>
<name>A0AB72ZDD1_LISIO</name>
<organism evidence="5 6">
    <name type="scientific">Listeria innocua ATCC 33091</name>
    <dbReference type="NCBI Taxonomy" id="1002366"/>
    <lineage>
        <taxon>Bacteria</taxon>
        <taxon>Bacillati</taxon>
        <taxon>Bacillota</taxon>
        <taxon>Bacilli</taxon>
        <taxon>Bacillales</taxon>
        <taxon>Listeriaceae</taxon>
        <taxon>Listeria</taxon>
    </lineage>
</organism>
<dbReference type="SUPFAM" id="SSF110710">
    <property type="entry name" value="TTHA0583/YokD-like"/>
    <property type="match status" value="1"/>
</dbReference>
<dbReference type="AlphaFoldDB" id="A0AB72ZDD1"/>
<accession>A0AB72ZDD1</accession>
<dbReference type="InterPro" id="IPR003679">
    <property type="entry name" value="Amioglycoside_AcTrfase"/>
</dbReference>
<comment type="caution">
    <text evidence="5">The sequence shown here is derived from an EMBL/GenBank/DDBJ whole genome shotgun (WGS) entry which is preliminary data.</text>
</comment>
<dbReference type="GO" id="GO:0046353">
    <property type="term" value="F:aminoglycoside 3-N-acetyltransferase activity"/>
    <property type="evidence" value="ECO:0007669"/>
    <property type="project" value="UniProtKB-EC"/>
</dbReference>
<sequence length="273" mass="30692">MVTGQLGEKMAIWRTKKPATKQKIVSDLKKAGIKEGDTVIFHASMSKAHWICGGPVAVIYALQETVGIDGNIVMPAQTGQLSDPAKWENPPVPESWWKIIRAETPPFDPLVTPTRSMGVIAETFRAMPDVARSFHPYHSFCAWGKDKEEILAHQPLSKSLGDDSPLGKLYQLSAKIILFGVDNNNNTSLHLAEERSNVFPLIENQAAFLKQGEIVWEKYQEIDYNSEAFIALGRTYEKERDFHPTTIIGAPTKIYDMRDLVDFGTDYFQTKNH</sequence>
<dbReference type="GO" id="GO:0046677">
    <property type="term" value="P:response to antibiotic"/>
    <property type="evidence" value="ECO:0007669"/>
    <property type="project" value="UniProtKB-KW"/>
</dbReference>
<keyword evidence="4" id="KW-0046">Antibiotic resistance</keyword>
<dbReference type="Pfam" id="PF02522">
    <property type="entry name" value="Antibiotic_NAT"/>
    <property type="match status" value="1"/>
</dbReference>
<dbReference type="PANTHER" id="PTHR11104">
    <property type="entry name" value="AMINOGLYCOSIDE N3-ACETYLTRANSFERASE"/>
    <property type="match status" value="1"/>
</dbReference>
<comment type="similarity">
    <text evidence="1 4">Belongs to the antibiotic N-acetyltransferase family.</text>
</comment>
<gene>
    <name evidence="5" type="ORF">HMPREF0557_00029</name>
</gene>
<proteinExistence type="inferred from homology"/>
<protein>
    <recommendedName>
        <fullName evidence="4">Aminoglycoside N(3)-acetyltransferase</fullName>
        <ecNumber evidence="4">2.3.1.-</ecNumber>
    </recommendedName>
</protein>
<evidence type="ECO:0000313" key="5">
    <source>
        <dbReference type="EMBL" id="EHN62814.1"/>
    </source>
</evidence>
<dbReference type="InterPro" id="IPR028345">
    <property type="entry name" value="Antibiotic_NAT-like"/>
</dbReference>
<keyword evidence="2 4" id="KW-0808">Transferase</keyword>
<keyword evidence="6" id="KW-1185">Reference proteome</keyword>